<protein>
    <submittedName>
        <fullName evidence="2">Uncharacterized protein</fullName>
    </submittedName>
</protein>
<dbReference type="KEGG" id="pbas:SMSP2_01788"/>
<gene>
    <name evidence="2" type="ORF">SMSP2_01788</name>
</gene>
<proteinExistence type="predicted"/>
<name>A0A1Q2MFI9_9BACT</name>
<feature type="region of interest" description="Disordered" evidence="1">
    <location>
        <begin position="1"/>
        <end position="20"/>
    </location>
</feature>
<sequence>MDLHHDKFGNGISQGQGMGRSTDYIKDFSNGSLHVHAPNGIVTGANFNGQPISNYEAAILDLGMGKVRKDTGNF</sequence>
<dbReference type="Proteomes" id="UP000188181">
    <property type="component" value="Chromosome"/>
</dbReference>
<dbReference type="AlphaFoldDB" id="A0A1Q2MFI9"/>
<organism evidence="2 3">
    <name type="scientific">Limihaloglobus sulfuriphilus</name>
    <dbReference type="NCBI Taxonomy" id="1851148"/>
    <lineage>
        <taxon>Bacteria</taxon>
        <taxon>Pseudomonadati</taxon>
        <taxon>Planctomycetota</taxon>
        <taxon>Phycisphaerae</taxon>
        <taxon>Sedimentisphaerales</taxon>
        <taxon>Sedimentisphaeraceae</taxon>
        <taxon>Limihaloglobus</taxon>
    </lineage>
</organism>
<dbReference type="EMBL" id="CP019646">
    <property type="protein sequence ID" value="AQQ71414.1"/>
    <property type="molecule type" value="Genomic_DNA"/>
</dbReference>
<reference evidence="3" key="1">
    <citation type="submission" date="2017-02" db="EMBL/GenBank/DDBJ databases">
        <title>Comparative genomics and description of representatives of a novel lineage of planctomycetes thriving in anoxic sediments.</title>
        <authorList>
            <person name="Spring S."/>
            <person name="Bunk B."/>
            <person name="Sproer C."/>
        </authorList>
    </citation>
    <scope>NUCLEOTIDE SEQUENCE [LARGE SCALE GENOMIC DNA]</scope>
    <source>
        <strain evidence="3">SM-Chi-D1</strain>
    </source>
</reference>
<evidence type="ECO:0000256" key="1">
    <source>
        <dbReference type="SAM" id="MobiDB-lite"/>
    </source>
</evidence>
<accession>A0A1Q2MFI9</accession>
<keyword evidence="3" id="KW-1185">Reference proteome</keyword>
<evidence type="ECO:0000313" key="3">
    <source>
        <dbReference type="Proteomes" id="UP000188181"/>
    </source>
</evidence>
<dbReference type="RefSeq" id="WP_146683593.1">
    <property type="nucleotide sequence ID" value="NZ_CP019646.1"/>
</dbReference>
<evidence type="ECO:0000313" key="2">
    <source>
        <dbReference type="EMBL" id="AQQ71414.1"/>
    </source>
</evidence>